<reference evidence="2 3" key="1">
    <citation type="submission" date="2019-07" db="EMBL/GenBank/DDBJ databases">
        <title>Genome sequencing of 100 strains of the haloalkaliphilic chemolithoautotrophic sulfur-oxidizing bacterium Thioalkalivibrio.</title>
        <authorList>
            <person name="Muyzer G."/>
        </authorList>
    </citation>
    <scope>NUCLEOTIDE SEQUENCE [LARGE SCALE GENOMIC DNA]</scope>
    <source>
        <strain evidence="2 3">ASO4-4</strain>
    </source>
</reference>
<evidence type="ECO:0000256" key="1">
    <source>
        <dbReference type="SAM" id="Phobius"/>
    </source>
</evidence>
<keyword evidence="1" id="KW-1133">Transmembrane helix</keyword>
<sequence length="73" mass="8300">MLVHKVKKCFPAKKALSFIHYYIWAAPMAAGLINRGQKKFLIMLKLKKIKTSTMIRGIKGSEIVKVVQKQADL</sequence>
<dbReference type="Proteomes" id="UP000318307">
    <property type="component" value="Unassembled WGS sequence"/>
</dbReference>
<dbReference type="EMBL" id="VLLC01000002">
    <property type="protein sequence ID" value="TWI76743.1"/>
    <property type="molecule type" value="Genomic_DNA"/>
</dbReference>
<keyword evidence="1" id="KW-0812">Transmembrane</keyword>
<evidence type="ECO:0000313" key="3">
    <source>
        <dbReference type="Proteomes" id="UP000318307"/>
    </source>
</evidence>
<name>A0A562S6K5_9BACT</name>
<gene>
    <name evidence="2" type="ORF">LZ24_00364</name>
</gene>
<keyword evidence="3" id="KW-1185">Reference proteome</keyword>
<organism evidence="2 3">
    <name type="scientific">Desulfobotulus alkaliphilus</name>
    <dbReference type="NCBI Taxonomy" id="622671"/>
    <lineage>
        <taxon>Bacteria</taxon>
        <taxon>Pseudomonadati</taxon>
        <taxon>Thermodesulfobacteriota</taxon>
        <taxon>Desulfobacteria</taxon>
        <taxon>Desulfobacterales</taxon>
        <taxon>Desulfobacteraceae</taxon>
        <taxon>Desulfobotulus</taxon>
    </lineage>
</organism>
<dbReference type="AlphaFoldDB" id="A0A562S6K5"/>
<evidence type="ECO:0000313" key="2">
    <source>
        <dbReference type="EMBL" id="TWI76743.1"/>
    </source>
</evidence>
<proteinExistence type="predicted"/>
<accession>A0A562S6K5</accession>
<comment type="caution">
    <text evidence="2">The sequence shown here is derived from an EMBL/GenBank/DDBJ whole genome shotgun (WGS) entry which is preliminary data.</text>
</comment>
<feature type="transmembrane region" description="Helical" evidence="1">
    <location>
        <begin position="15"/>
        <end position="33"/>
    </location>
</feature>
<protein>
    <submittedName>
        <fullName evidence="2">Uncharacterized protein</fullName>
    </submittedName>
</protein>
<keyword evidence="1" id="KW-0472">Membrane</keyword>